<dbReference type="EMBL" id="JACRUL010000002">
    <property type="protein sequence ID" value="MBC5843103.1"/>
    <property type="molecule type" value="Genomic_DNA"/>
</dbReference>
<evidence type="ECO:0000313" key="2">
    <source>
        <dbReference type="Proteomes" id="UP000641454"/>
    </source>
</evidence>
<accession>A0A923SIA2</accession>
<protein>
    <recommendedName>
        <fullName evidence="3">Addiction module component</fullName>
    </recommendedName>
</protein>
<dbReference type="RefSeq" id="WP_187016803.1">
    <property type="nucleotide sequence ID" value="NZ_JACRUK010000002.1"/>
</dbReference>
<name>A0A923SIA2_9FLAO</name>
<sequence>METIRLEFQPNIKAKILELLSSFSSDELKIVQENPEFEQTKNMLQSRIDKINNGTAVYSTFDELDVLLEETISKYED</sequence>
<reference evidence="1 2" key="1">
    <citation type="submission" date="2020-08" db="EMBL/GenBank/DDBJ databases">
        <title>Description of novel Flavobacterium F-392 isolate.</title>
        <authorList>
            <person name="Saticioglu I.B."/>
            <person name="Duman M."/>
            <person name="Altun S."/>
        </authorList>
    </citation>
    <scope>NUCLEOTIDE SEQUENCE [LARGE SCALE GENOMIC DNA]</scope>
    <source>
        <strain evidence="1 2">F-392</strain>
    </source>
</reference>
<dbReference type="AlphaFoldDB" id="A0A923SIA2"/>
<evidence type="ECO:0000313" key="1">
    <source>
        <dbReference type="EMBL" id="MBC5843103.1"/>
    </source>
</evidence>
<gene>
    <name evidence="1" type="ORF">H8R25_01430</name>
</gene>
<evidence type="ECO:0008006" key="3">
    <source>
        <dbReference type="Google" id="ProtNLM"/>
    </source>
</evidence>
<keyword evidence="2" id="KW-1185">Reference proteome</keyword>
<proteinExistence type="predicted"/>
<organism evidence="1 2">
    <name type="scientific">Flavobacterium muglaense</name>
    <dbReference type="NCBI Taxonomy" id="2764716"/>
    <lineage>
        <taxon>Bacteria</taxon>
        <taxon>Pseudomonadati</taxon>
        <taxon>Bacteroidota</taxon>
        <taxon>Flavobacteriia</taxon>
        <taxon>Flavobacteriales</taxon>
        <taxon>Flavobacteriaceae</taxon>
        <taxon>Flavobacterium</taxon>
    </lineage>
</organism>
<comment type="caution">
    <text evidence="1">The sequence shown here is derived from an EMBL/GenBank/DDBJ whole genome shotgun (WGS) entry which is preliminary data.</text>
</comment>
<dbReference type="Proteomes" id="UP000641454">
    <property type="component" value="Unassembled WGS sequence"/>
</dbReference>